<dbReference type="Proteomes" id="UP000694523">
    <property type="component" value="Unplaced"/>
</dbReference>
<dbReference type="InterPro" id="IPR051573">
    <property type="entry name" value="Ankyrin-SOCS_box_domain"/>
</dbReference>
<dbReference type="PANTHER" id="PTHR24136:SF17">
    <property type="entry name" value="ANKYRIN REPEAT AND SOCS BOX PROTEIN 9"/>
    <property type="match status" value="1"/>
</dbReference>
<feature type="repeat" description="ANK" evidence="6">
    <location>
        <begin position="231"/>
        <end position="263"/>
    </location>
</feature>
<evidence type="ECO:0000256" key="7">
    <source>
        <dbReference type="SAM" id="MobiDB-lite"/>
    </source>
</evidence>
<keyword evidence="4" id="KW-0833">Ubl conjugation pathway</keyword>
<reference evidence="9" key="1">
    <citation type="submission" date="2025-08" db="UniProtKB">
        <authorList>
            <consortium name="Ensembl"/>
        </authorList>
    </citation>
    <scope>IDENTIFICATION</scope>
</reference>
<dbReference type="Gene3D" id="1.25.40.20">
    <property type="entry name" value="Ankyrin repeat-containing domain"/>
    <property type="match status" value="1"/>
</dbReference>
<dbReference type="FunFam" id="1.25.40.20:FF:000016">
    <property type="entry name" value="Ankyrin repeat and SOCS box containing 5"/>
    <property type="match status" value="1"/>
</dbReference>
<keyword evidence="3" id="KW-0677">Repeat</keyword>
<feature type="repeat" description="ANK" evidence="6">
    <location>
        <begin position="101"/>
        <end position="133"/>
    </location>
</feature>
<dbReference type="FunFam" id="1.10.750.20:FF:000001">
    <property type="entry name" value="Ankyrin repeat and SOCS box containing 1"/>
    <property type="match status" value="1"/>
</dbReference>
<evidence type="ECO:0000256" key="3">
    <source>
        <dbReference type="ARBA" id="ARBA00022737"/>
    </source>
</evidence>
<feature type="domain" description="SOCS box" evidence="8">
    <location>
        <begin position="290"/>
        <end position="330"/>
    </location>
</feature>
<feature type="repeat" description="ANK" evidence="6">
    <location>
        <begin position="68"/>
        <end position="100"/>
    </location>
</feature>
<feature type="repeat" description="ANK" evidence="6">
    <location>
        <begin position="199"/>
        <end position="231"/>
    </location>
</feature>
<dbReference type="Gene3D" id="1.10.750.20">
    <property type="entry name" value="SOCS box"/>
    <property type="match status" value="1"/>
</dbReference>
<protein>
    <recommendedName>
        <fullName evidence="8">SOCS box domain-containing protein</fullName>
    </recommendedName>
</protein>
<evidence type="ECO:0000256" key="6">
    <source>
        <dbReference type="PROSITE-ProRule" id="PRU00023"/>
    </source>
</evidence>
<dbReference type="PANTHER" id="PTHR24136">
    <property type="entry name" value="SOWAH (DROSOPHILA) HOMOLOG"/>
    <property type="match status" value="1"/>
</dbReference>
<dbReference type="CDD" id="cd03716">
    <property type="entry name" value="SOCS_ASB_like"/>
    <property type="match status" value="1"/>
</dbReference>
<accession>A0A8C6WSF8</accession>
<evidence type="ECO:0000256" key="1">
    <source>
        <dbReference type="ARBA" id="ARBA00004906"/>
    </source>
</evidence>
<dbReference type="InterPro" id="IPR036770">
    <property type="entry name" value="Ankyrin_rpt-contain_sf"/>
</dbReference>
<dbReference type="PROSITE" id="PS50297">
    <property type="entry name" value="ANK_REP_REGION"/>
    <property type="match status" value="5"/>
</dbReference>
<dbReference type="InterPro" id="IPR002110">
    <property type="entry name" value="Ankyrin_rpt"/>
</dbReference>
<reference evidence="9" key="2">
    <citation type="submission" date="2025-09" db="UniProtKB">
        <authorList>
            <consortium name="Ensembl"/>
        </authorList>
    </citation>
    <scope>IDENTIFICATION</scope>
</reference>
<comment type="similarity">
    <text evidence="2">Belongs to the ankyrin SOCS box (ASB) family.</text>
</comment>
<evidence type="ECO:0000313" key="9">
    <source>
        <dbReference type="Ensembl" id="ENSNMLP00000028538.1"/>
    </source>
</evidence>
<dbReference type="PROSITE" id="PS50088">
    <property type="entry name" value="ANK_REPEAT"/>
    <property type="match status" value="6"/>
</dbReference>
<feature type="repeat" description="ANK" evidence="6">
    <location>
        <begin position="134"/>
        <end position="166"/>
    </location>
</feature>
<dbReference type="PROSITE" id="PS50225">
    <property type="entry name" value="SOCS"/>
    <property type="match status" value="1"/>
</dbReference>
<feature type="region of interest" description="Disordered" evidence="7">
    <location>
        <begin position="24"/>
        <end position="54"/>
    </location>
</feature>
<dbReference type="InterPro" id="IPR036036">
    <property type="entry name" value="SOCS_box-like_dom_sf"/>
</dbReference>
<sequence length="345" mass="37718">MGVDLLCQTETDLLQSSVYEAKPLSREADLGSPPSTMSERDTETQHDTTRPSGNAVFFSSPLMSDYESDWSPMHDAAFNGHILSLRKLISQGLSVNLYTQDCVSALHAACTQGHTACAKLLLENGANINSQTVHGQTALAEACARGHGACVSLLLQRGAAPNGTSLASSPIHRAATKDHWECIEQLVQFGADVDQHIDHTGSPLNIASKHQQLSAVRKLLQLGANVNNMVSGESALHTAARLSCPEIVSTLLEYGADHNLRDPQGKLPVELAPRHSRVAQLLKQVGEEYTLMKLCRESIRRTVGKNRLSEIHDLHLPNELKHYLLHKSEPSWVKSHYKTSHPNCI</sequence>
<evidence type="ECO:0000313" key="10">
    <source>
        <dbReference type="Proteomes" id="UP000694523"/>
    </source>
</evidence>
<dbReference type="GO" id="GO:0016567">
    <property type="term" value="P:protein ubiquitination"/>
    <property type="evidence" value="ECO:0007669"/>
    <property type="project" value="UniProtKB-UniPathway"/>
</dbReference>
<dbReference type="Pfam" id="PF07525">
    <property type="entry name" value="SOCS_box"/>
    <property type="match status" value="1"/>
</dbReference>
<feature type="repeat" description="ANK" evidence="6">
    <location>
        <begin position="166"/>
        <end position="198"/>
    </location>
</feature>
<proteinExistence type="inferred from homology"/>
<dbReference type="InterPro" id="IPR001496">
    <property type="entry name" value="SOCS_box"/>
</dbReference>
<dbReference type="SUPFAM" id="SSF158235">
    <property type="entry name" value="SOCS box-like"/>
    <property type="match status" value="1"/>
</dbReference>
<feature type="compositionally biased region" description="Basic and acidic residues" evidence="7">
    <location>
        <begin position="38"/>
        <end position="49"/>
    </location>
</feature>
<dbReference type="SMART" id="SM00969">
    <property type="entry name" value="SOCS_box"/>
    <property type="match status" value="1"/>
</dbReference>
<evidence type="ECO:0000256" key="5">
    <source>
        <dbReference type="ARBA" id="ARBA00023043"/>
    </source>
</evidence>
<dbReference type="Pfam" id="PF12796">
    <property type="entry name" value="Ank_2"/>
    <property type="match status" value="2"/>
</dbReference>
<organism evidence="9 10">
    <name type="scientific">Neogobius melanostomus</name>
    <name type="common">round goby</name>
    <dbReference type="NCBI Taxonomy" id="47308"/>
    <lineage>
        <taxon>Eukaryota</taxon>
        <taxon>Metazoa</taxon>
        <taxon>Chordata</taxon>
        <taxon>Craniata</taxon>
        <taxon>Vertebrata</taxon>
        <taxon>Euteleostomi</taxon>
        <taxon>Actinopterygii</taxon>
        <taxon>Neopterygii</taxon>
        <taxon>Teleostei</taxon>
        <taxon>Neoteleostei</taxon>
        <taxon>Acanthomorphata</taxon>
        <taxon>Gobiaria</taxon>
        <taxon>Gobiiformes</taxon>
        <taxon>Gobioidei</taxon>
        <taxon>Gobiidae</taxon>
        <taxon>Benthophilinae</taxon>
        <taxon>Neogobiini</taxon>
        <taxon>Neogobius</taxon>
    </lineage>
</organism>
<keyword evidence="10" id="KW-1185">Reference proteome</keyword>
<keyword evidence="5 6" id="KW-0040">ANK repeat</keyword>
<dbReference type="Ensembl" id="ENSNMLT00000031862.1">
    <property type="protein sequence ID" value="ENSNMLP00000028538.1"/>
    <property type="gene ID" value="ENSNMLG00000018136.1"/>
</dbReference>
<evidence type="ECO:0000256" key="2">
    <source>
        <dbReference type="ARBA" id="ARBA00005949"/>
    </source>
</evidence>
<dbReference type="SMART" id="SM00248">
    <property type="entry name" value="ANK"/>
    <property type="match status" value="6"/>
</dbReference>
<evidence type="ECO:0000259" key="8">
    <source>
        <dbReference type="PROSITE" id="PS50225"/>
    </source>
</evidence>
<name>A0A8C6WSF8_9GOBI</name>
<dbReference type="GO" id="GO:0045732">
    <property type="term" value="P:positive regulation of protein catabolic process"/>
    <property type="evidence" value="ECO:0007669"/>
    <property type="project" value="TreeGrafter"/>
</dbReference>
<dbReference type="AlphaFoldDB" id="A0A8C6WSF8"/>
<comment type="pathway">
    <text evidence="1">Protein modification; protein ubiquitination.</text>
</comment>
<dbReference type="GO" id="GO:0035556">
    <property type="term" value="P:intracellular signal transduction"/>
    <property type="evidence" value="ECO:0007669"/>
    <property type="project" value="InterPro"/>
</dbReference>
<evidence type="ECO:0000256" key="4">
    <source>
        <dbReference type="ARBA" id="ARBA00022786"/>
    </source>
</evidence>
<dbReference type="SUPFAM" id="SSF48403">
    <property type="entry name" value="Ankyrin repeat"/>
    <property type="match status" value="1"/>
</dbReference>
<dbReference type="UniPathway" id="UPA00143"/>